<organism evidence="2 3">
    <name type="scientific">Cyanidioschyzon merolae (strain NIES-3377 / 10D)</name>
    <name type="common">Unicellular red alga</name>
    <dbReference type="NCBI Taxonomy" id="280699"/>
    <lineage>
        <taxon>Eukaryota</taxon>
        <taxon>Rhodophyta</taxon>
        <taxon>Bangiophyceae</taxon>
        <taxon>Cyanidiales</taxon>
        <taxon>Cyanidiaceae</taxon>
        <taxon>Cyanidioschyzon</taxon>
    </lineage>
</organism>
<protein>
    <recommendedName>
        <fullName evidence="1">DC-UbP/UBTD2 N-terminal domain-containing protein</fullName>
    </recommendedName>
</protein>
<dbReference type="GeneID" id="16996590"/>
<dbReference type="InterPro" id="IPR038169">
    <property type="entry name" value="DC-UbP/UBTD2_N_sf"/>
</dbReference>
<dbReference type="InterPro" id="IPR039869">
    <property type="entry name" value="UBTD1/2"/>
</dbReference>
<feature type="domain" description="DC-UbP/UBTD2 N-terminal" evidence="1">
    <location>
        <begin position="22"/>
        <end position="82"/>
    </location>
</feature>
<dbReference type="Gene3D" id="1.20.225.20">
    <property type="entry name" value="Ub domain-containing protein, DC-UbP/UBTD2, N-terminal domain"/>
    <property type="match status" value="1"/>
</dbReference>
<proteinExistence type="predicted"/>
<accession>M1V6B8</accession>
<dbReference type="KEGG" id="cme:CYME_CMQ151C"/>
<dbReference type="EMBL" id="AP006499">
    <property type="protein sequence ID" value="BAM82055.1"/>
    <property type="molecule type" value="Genomic_DNA"/>
</dbReference>
<dbReference type="Proteomes" id="UP000007014">
    <property type="component" value="Chromosome 17"/>
</dbReference>
<evidence type="ECO:0000313" key="2">
    <source>
        <dbReference type="EMBL" id="BAM82055.1"/>
    </source>
</evidence>
<sequence length="161" mass="17834">MTLEKKEYGAPGFWPGSMIGRVHAFETPAPLTRAQLDRLRDEFFETRTEGHLEIWTAIRAASHAQEAGDDELAYAIITAVGILPAEVGPAGEGLGERIPFAEQPLDRLLGMICGCCFPAFTRYRTLERVYDQRGFLYETPKECIATPSNVLPDESTEASAR</sequence>
<dbReference type="PANTHER" id="PTHR13609">
    <property type="entry name" value="UBIQUITIN DOMAIN CONTAINING 1 PROTEIN-RELATED"/>
    <property type="match status" value="1"/>
</dbReference>
<dbReference type="HOGENOM" id="CLU_1646114_0_0_1"/>
<reference evidence="2 3" key="1">
    <citation type="journal article" date="2004" name="Nature">
        <title>Genome sequence of the ultrasmall unicellular red alga Cyanidioschyzon merolae 10D.</title>
        <authorList>
            <person name="Matsuzaki M."/>
            <person name="Misumi O."/>
            <person name="Shin-i T."/>
            <person name="Maruyama S."/>
            <person name="Takahara M."/>
            <person name="Miyagishima S."/>
            <person name="Mori T."/>
            <person name="Nishida K."/>
            <person name="Yagisawa F."/>
            <person name="Nishida K."/>
            <person name="Yoshida Y."/>
            <person name="Nishimura Y."/>
            <person name="Nakao S."/>
            <person name="Kobayashi T."/>
            <person name="Momoyama Y."/>
            <person name="Higashiyama T."/>
            <person name="Minoda A."/>
            <person name="Sano M."/>
            <person name="Nomoto H."/>
            <person name="Oishi K."/>
            <person name="Hayashi H."/>
            <person name="Ohta F."/>
            <person name="Nishizaka S."/>
            <person name="Haga S."/>
            <person name="Miura S."/>
            <person name="Morishita T."/>
            <person name="Kabeya Y."/>
            <person name="Terasawa K."/>
            <person name="Suzuki Y."/>
            <person name="Ishii Y."/>
            <person name="Asakawa S."/>
            <person name="Takano H."/>
            <person name="Ohta N."/>
            <person name="Kuroiwa H."/>
            <person name="Tanaka K."/>
            <person name="Shimizu N."/>
            <person name="Sugano S."/>
            <person name="Sato N."/>
            <person name="Nozaki H."/>
            <person name="Ogasawara N."/>
            <person name="Kohara Y."/>
            <person name="Kuroiwa T."/>
        </authorList>
    </citation>
    <scope>NUCLEOTIDE SEQUENCE [LARGE SCALE GENOMIC DNA]</scope>
    <source>
        <strain evidence="2 3">10D</strain>
    </source>
</reference>
<evidence type="ECO:0000259" key="1">
    <source>
        <dbReference type="Pfam" id="PF16455"/>
    </source>
</evidence>
<name>M1V6B8_CYAM1</name>
<dbReference type="AlphaFoldDB" id="M1V6B8"/>
<dbReference type="RefSeq" id="XP_005538091.1">
    <property type="nucleotide sequence ID" value="XM_005538034.1"/>
</dbReference>
<gene>
    <name evidence="2" type="ORF">CYME_CMQ151C</name>
</gene>
<keyword evidence="3" id="KW-1185">Reference proteome</keyword>
<dbReference type="OrthoDB" id="1640476at2759"/>
<evidence type="ECO:0000313" key="3">
    <source>
        <dbReference type="Proteomes" id="UP000007014"/>
    </source>
</evidence>
<dbReference type="InterPro" id="IPR032752">
    <property type="entry name" value="DC-UbP/UBTD2_N"/>
</dbReference>
<dbReference type="Pfam" id="PF16455">
    <property type="entry name" value="UBD"/>
    <property type="match status" value="1"/>
</dbReference>
<dbReference type="Gramene" id="CMQ151CT">
    <property type="protein sequence ID" value="CMQ151CT"/>
    <property type="gene ID" value="CMQ151C"/>
</dbReference>
<reference evidence="2 3" key="2">
    <citation type="journal article" date="2007" name="BMC Biol.">
        <title>A 100%-complete sequence reveals unusually simple genomic features in the hot-spring red alga Cyanidioschyzon merolae.</title>
        <authorList>
            <person name="Nozaki H."/>
            <person name="Takano H."/>
            <person name="Misumi O."/>
            <person name="Terasawa K."/>
            <person name="Matsuzaki M."/>
            <person name="Maruyama S."/>
            <person name="Nishida K."/>
            <person name="Yagisawa F."/>
            <person name="Yoshida Y."/>
            <person name="Fujiwara T."/>
            <person name="Takio S."/>
            <person name="Tamura K."/>
            <person name="Chung S.J."/>
            <person name="Nakamura S."/>
            <person name="Kuroiwa H."/>
            <person name="Tanaka K."/>
            <person name="Sato N."/>
            <person name="Kuroiwa T."/>
        </authorList>
    </citation>
    <scope>NUCLEOTIDE SEQUENCE [LARGE SCALE GENOMIC DNA]</scope>
    <source>
        <strain evidence="2 3">10D</strain>
    </source>
</reference>